<comment type="caution">
    <text evidence="2">The sequence shown here is derived from an EMBL/GenBank/DDBJ whole genome shotgun (WGS) entry which is preliminary data.</text>
</comment>
<dbReference type="AlphaFoldDB" id="A0A8S4S0M7"/>
<evidence type="ECO:0000313" key="3">
    <source>
        <dbReference type="Proteomes" id="UP000838756"/>
    </source>
</evidence>
<protein>
    <submittedName>
        <fullName evidence="2">Jg26387 protein</fullName>
    </submittedName>
</protein>
<dbReference type="PANTHER" id="PTHR33327">
    <property type="entry name" value="ENDONUCLEASE"/>
    <property type="match status" value="1"/>
</dbReference>
<evidence type="ECO:0000259" key="1">
    <source>
        <dbReference type="Pfam" id="PF23055"/>
    </source>
</evidence>
<dbReference type="InterPro" id="IPR055469">
    <property type="entry name" value="DUF7041"/>
</dbReference>
<reference evidence="2" key="1">
    <citation type="submission" date="2022-03" db="EMBL/GenBank/DDBJ databases">
        <authorList>
            <person name="Lindestad O."/>
        </authorList>
    </citation>
    <scope>NUCLEOTIDE SEQUENCE</scope>
</reference>
<dbReference type="Proteomes" id="UP000838756">
    <property type="component" value="Unassembled WGS sequence"/>
</dbReference>
<feature type="domain" description="DUF7041" evidence="1">
    <location>
        <begin position="29"/>
        <end position="109"/>
    </location>
</feature>
<accession>A0A8S4S0M7</accession>
<dbReference type="EMBL" id="CAKXAJ010025780">
    <property type="protein sequence ID" value="CAH2243884.1"/>
    <property type="molecule type" value="Genomic_DNA"/>
</dbReference>
<organism evidence="2 3">
    <name type="scientific">Pararge aegeria aegeria</name>
    <dbReference type="NCBI Taxonomy" id="348720"/>
    <lineage>
        <taxon>Eukaryota</taxon>
        <taxon>Metazoa</taxon>
        <taxon>Ecdysozoa</taxon>
        <taxon>Arthropoda</taxon>
        <taxon>Hexapoda</taxon>
        <taxon>Insecta</taxon>
        <taxon>Pterygota</taxon>
        <taxon>Neoptera</taxon>
        <taxon>Endopterygota</taxon>
        <taxon>Lepidoptera</taxon>
        <taxon>Glossata</taxon>
        <taxon>Ditrysia</taxon>
        <taxon>Papilionoidea</taxon>
        <taxon>Nymphalidae</taxon>
        <taxon>Satyrinae</taxon>
        <taxon>Satyrini</taxon>
        <taxon>Parargina</taxon>
        <taxon>Pararge</taxon>
    </lineage>
</organism>
<dbReference type="OrthoDB" id="10257314at2759"/>
<keyword evidence="3" id="KW-1185">Reference proteome</keyword>
<name>A0A8S4S0M7_9NEOP</name>
<gene>
    <name evidence="2" type="primary">jg26387</name>
    <name evidence="2" type="ORF">PAEG_LOCUS19941</name>
</gene>
<proteinExistence type="predicted"/>
<sequence>MATPPAHVPTAASVASMELAAITLTSKILDFWTDQPRILFIRTEAMLAPQKLSDDARYDIVVSKLSKDAIQQVTDLLIEPPAVKKFETLKARLLLFTRSLKTKQLQKLISEMELGDQKPSQLLRRMRELAKDKIPNDTLRILWQGHLPSAVRAVLAVSETKELEHLSTIADNVFM</sequence>
<dbReference type="PANTHER" id="PTHR33327:SF3">
    <property type="entry name" value="RNA-DIRECTED DNA POLYMERASE"/>
    <property type="match status" value="1"/>
</dbReference>
<dbReference type="Pfam" id="PF23055">
    <property type="entry name" value="DUF7041"/>
    <property type="match status" value="1"/>
</dbReference>
<evidence type="ECO:0000313" key="2">
    <source>
        <dbReference type="EMBL" id="CAH2243884.1"/>
    </source>
</evidence>